<protein>
    <submittedName>
        <fullName evidence="1">Uncharacterized protein</fullName>
    </submittedName>
</protein>
<gene>
    <name evidence="1" type="ORF">UY3_04560</name>
</gene>
<dbReference type="EMBL" id="KB520360">
    <property type="protein sequence ID" value="EMP38217.1"/>
    <property type="molecule type" value="Genomic_DNA"/>
</dbReference>
<reference evidence="2" key="1">
    <citation type="journal article" date="2013" name="Nat. Genet.">
        <title>The draft genomes of soft-shell turtle and green sea turtle yield insights into the development and evolution of the turtle-specific body plan.</title>
        <authorList>
            <person name="Wang Z."/>
            <person name="Pascual-Anaya J."/>
            <person name="Zadissa A."/>
            <person name="Li W."/>
            <person name="Niimura Y."/>
            <person name="Huang Z."/>
            <person name="Li C."/>
            <person name="White S."/>
            <person name="Xiong Z."/>
            <person name="Fang D."/>
            <person name="Wang B."/>
            <person name="Ming Y."/>
            <person name="Chen Y."/>
            <person name="Zheng Y."/>
            <person name="Kuraku S."/>
            <person name="Pignatelli M."/>
            <person name="Herrero J."/>
            <person name="Beal K."/>
            <person name="Nozawa M."/>
            <person name="Li Q."/>
            <person name="Wang J."/>
            <person name="Zhang H."/>
            <person name="Yu L."/>
            <person name="Shigenobu S."/>
            <person name="Wang J."/>
            <person name="Liu J."/>
            <person name="Flicek P."/>
            <person name="Searle S."/>
            <person name="Wang J."/>
            <person name="Kuratani S."/>
            <person name="Yin Y."/>
            <person name="Aken B."/>
            <person name="Zhang G."/>
            <person name="Irie N."/>
        </authorList>
    </citation>
    <scope>NUCLEOTIDE SEQUENCE [LARGE SCALE GENOMIC DNA]</scope>
</reference>
<accession>M7CBY0</accession>
<evidence type="ECO:0000313" key="1">
    <source>
        <dbReference type="EMBL" id="EMP38217.1"/>
    </source>
</evidence>
<name>M7CBY0_CHEMY</name>
<sequence>MDQSCLPSQPLNQCQLSGFATRTSVCITTESGQDMSMCRVIDPANAGSVRGKIRVELAALRA</sequence>
<proteinExistence type="predicted"/>
<keyword evidence="2" id="KW-1185">Reference proteome</keyword>
<dbReference type="AlphaFoldDB" id="M7CBY0"/>
<organism evidence="1 2">
    <name type="scientific">Chelonia mydas</name>
    <name type="common">Green sea-turtle</name>
    <name type="synonym">Chelonia agassizi</name>
    <dbReference type="NCBI Taxonomy" id="8469"/>
    <lineage>
        <taxon>Eukaryota</taxon>
        <taxon>Metazoa</taxon>
        <taxon>Chordata</taxon>
        <taxon>Craniata</taxon>
        <taxon>Vertebrata</taxon>
        <taxon>Euteleostomi</taxon>
        <taxon>Archelosauria</taxon>
        <taxon>Testudinata</taxon>
        <taxon>Testudines</taxon>
        <taxon>Cryptodira</taxon>
        <taxon>Durocryptodira</taxon>
        <taxon>Americhelydia</taxon>
        <taxon>Chelonioidea</taxon>
        <taxon>Cheloniidae</taxon>
        <taxon>Chelonia</taxon>
    </lineage>
</organism>
<evidence type="ECO:0000313" key="2">
    <source>
        <dbReference type="Proteomes" id="UP000031443"/>
    </source>
</evidence>
<dbReference type="Proteomes" id="UP000031443">
    <property type="component" value="Unassembled WGS sequence"/>
</dbReference>